<dbReference type="EMBL" id="JBICCN010000219">
    <property type="protein sequence ID" value="KAL3086002.1"/>
    <property type="molecule type" value="Genomic_DNA"/>
</dbReference>
<proteinExistence type="predicted"/>
<name>A0ABD2J1L4_HETSC</name>
<evidence type="ECO:0000313" key="4">
    <source>
        <dbReference type="Proteomes" id="UP001620645"/>
    </source>
</evidence>
<accession>A0ABD2J1L4</accession>
<dbReference type="SUPFAM" id="SSF54695">
    <property type="entry name" value="POZ domain"/>
    <property type="match status" value="1"/>
</dbReference>
<dbReference type="AlphaFoldDB" id="A0ABD2J1L4"/>
<evidence type="ECO:0000256" key="1">
    <source>
        <dbReference type="SAM" id="MobiDB-lite"/>
    </source>
</evidence>
<dbReference type="Gene3D" id="3.30.710.10">
    <property type="entry name" value="Potassium Channel Kv1.1, Chain A"/>
    <property type="match status" value="1"/>
</dbReference>
<dbReference type="Pfam" id="PF00651">
    <property type="entry name" value="BTB"/>
    <property type="match status" value="1"/>
</dbReference>
<dbReference type="PROSITE" id="PS50097">
    <property type="entry name" value="BTB"/>
    <property type="match status" value="1"/>
</dbReference>
<organism evidence="3 4">
    <name type="scientific">Heterodera schachtii</name>
    <name type="common">Sugarbeet cyst nematode worm</name>
    <name type="synonym">Tylenchus schachtii</name>
    <dbReference type="NCBI Taxonomy" id="97005"/>
    <lineage>
        <taxon>Eukaryota</taxon>
        <taxon>Metazoa</taxon>
        <taxon>Ecdysozoa</taxon>
        <taxon>Nematoda</taxon>
        <taxon>Chromadorea</taxon>
        <taxon>Rhabditida</taxon>
        <taxon>Tylenchina</taxon>
        <taxon>Tylenchomorpha</taxon>
        <taxon>Tylenchoidea</taxon>
        <taxon>Heteroderidae</taxon>
        <taxon>Heteroderinae</taxon>
        <taxon>Heterodera</taxon>
    </lineage>
</organism>
<dbReference type="InterPro" id="IPR011333">
    <property type="entry name" value="SKP1/BTB/POZ_sf"/>
</dbReference>
<dbReference type="Proteomes" id="UP001620645">
    <property type="component" value="Unassembled WGS sequence"/>
</dbReference>
<keyword evidence="4" id="KW-1185">Reference proteome</keyword>
<dbReference type="PANTHER" id="PTHR45774">
    <property type="entry name" value="BTB/POZ DOMAIN-CONTAINING"/>
    <property type="match status" value="1"/>
</dbReference>
<feature type="domain" description="BTB" evidence="2">
    <location>
        <begin position="43"/>
        <end position="124"/>
    </location>
</feature>
<reference evidence="3 4" key="1">
    <citation type="submission" date="2024-10" db="EMBL/GenBank/DDBJ databases">
        <authorList>
            <person name="Kim D."/>
        </authorList>
    </citation>
    <scope>NUCLEOTIDE SEQUENCE [LARGE SCALE GENOMIC DNA]</scope>
    <source>
        <strain evidence="3">Taebaek</strain>
    </source>
</reference>
<gene>
    <name evidence="3" type="ORF">niasHS_009044</name>
</gene>
<evidence type="ECO:0000313" key="3">
    <source>
        <dbReference type="EMBL" id="KAL3086002.1"/>
    </source>
</evidence>
<sequence>MTELEQLQKKNSENGNDGEKMKTAKPDILADRMELLLNTADFADAQFLVGQNDKKELLHANRAILSTSSDVFEAMFQKEATKNANGTIATAENEDCPVLVPDVSAEAFKVMLCFIYSDDLSELNGQNAAEVLYAALKFNVIGLVKACAAFPISQLSNVFASLSIARFKDP</sequence>
<dbReference type="PANTHER" id="PTHR45774:SF3">
    <property type="entry name" value="BTB (POZ) DOMAIN-CONTAINING 2B-RELATED"/>
    <property type="match status" value="1"/>
</dbReference>
<evidence type="ECO:0000259" key="2">
    <source>
        <dbReference type="PROSITE" id="PS50097"/>
    </source>
</evidence>
<feature type="region of interest" description="Disordered" evidence="1">
    <location>
        <begin position="1"/>
        <end position="23"/>
    </location>
</feature>
<comment type="caution">
    <text evidence="3">The sequence shown here is derived from an EMBL/GenBank/DDBJ whole genome shotgun (WGS) entry which is preliminary data.</text>
</comment>
<dbReference type="InterPro" id="IPR000210">
    <property type="entry name" value="BTB/POZ_dom"/>
</dbReference>
<protein>
    <recommendedName>
        <fullName evidence="2">BTB domain-containing protein</fullName>
    </recommendedName>
</protein>
<dbReference type="SMART" id="SM00225">
    <property type="entry name" value="BTB"/>
    <property type="match status" value="1"/>
</dbReference>